<dbReference type="Pfam" id="PF04230">
    <property type="entry name" value="PS_pyruv_trans"/>
    <property type="match status" value="1"/>
</dbReference>
<feature type="domain" description="Polysaccharide pyruvyl transferase" evidence="1">
    <location>
        <begin position="13"/>
        <end position="293"/>
    </location>
</feature>
<evidence type="ECO:0000313" key="2">
    <source>
        <dbReference type="EMBL" id="RGS36879.1"/>
    </source>
</evidence>
<evidence type="ECO:0000259" key="1">
    <source>
        <dbReference type="Pfam" id="PF04230"/>
    </source>
</evidence>
<comment type="caution">
    <text evidence="2">The sequence shown here is derived from an EMBL/GenBank/DDBJ whole genome shotgun (WGS) entry which is preliminary data.</text>
</comment>
<accession>A0A412II49</accession>
<name>A0A412II49_9FIRM</name>
<dbReference type="Proteomes" id="UP000283295">
    <property type="component" value="Unassembled WGS sequence"/>
</dbReference>
<proteinExistence type="predicted"/>
<dbReference type="GeneID" id="92831291"/>
<dbReference type="InterPro" id="IPR007345">
    <property type="entry name" value="Polysacch_pyruvyl_Trfase"/>
</dbReference>
<gene>
    <name evidence="2" type="ORF">DWX94_12810</name>
</gene>
<dbReference type="OrthoDB" id="9799278at2"/>
<organism evidence="2 3">
    <name type="scientific">Coprococcus eutactus</name>
    <dbReference type="NCBI Taxonomy" id="33043"/>
    <lineage>
        <taxon>Bacteria</taxon>
        <taxon>Bacillati</taxon>
        <taxon>Bacillota</taxon>
        <taxon>Clostridia</taxon>
        <taxon>Lachnospirales</taxon>
        <taxon>Lachnospiraceae</taxon>
        <taxon>Coprococcus</taxon>
    </lineage>
</organism>
<protein>
    <submittedName>
        <fullName evidence="2">Polysaccharide pyruvyl transferase family protein</fullName>
    </submittedName>
</protein>
<keyword evidence="2" id="KW-0808">Transferase</keyword>
<evidence type="ECO:0000313" key="3">
    <source>
        <dbReference type="Proteomes" id="UP000283295"/>
    </source>
</evidence>
<reference evidence="2 3" key="1">
    <citation type="submission" date="2018-08" db="EMBL/GenBank/DDBJ databases">
        <title>A genome reference for cultivated species of the human gut microbiota.</title>
        <authorList>
            <person name="Zou Y."/>
            <person name="Xue W."/>
            <person name="Luo G."/>
        </authorList>
    </citation>
    <scope>NUCLEOTIDE SEQUENCE [LARGE SCALE GENOMIC DNA]</scope>
    <source>
        <strain evidence="2 3">AF22-21</strain>
    </source>
</reference>
<dbReference type="EMBL" id="QRVK01000050">
    <property type="protein sequence ID" value="RGS36879.1"/>
    <property type="molecule type" value="Genomic_DNA"/>
</dbReference>
<dbReference type="AlphaFoldDB" id="A0A412II49"/>
<sequence>MNVAVLTFIYADNYGALLQAYALKKIVENAGNSIVFLDYIPESEKKFYEKNYHNIRGIKEIVKKTISNIERRDSAVMFDAFRNKNFLTVPYREGLVNNDLLIVGSDQVWNEKIVKDLKPYLFSEALKDKKKISYAASIGKVDVTDTARQAFKEYLKWFSAISLRENSSKLLLESLGFTCRIVVDPVFLLTKNQWITFCKRPSSKIPQKYVFAYLLRNDEMLISKANKYAHDNKLKLIYVHPMGMQIKNLCGTRIKSVGPEEFVWLINNANAVFTNSFHAISFCCIFNKEFCHVQRSDLGNRVSELLSDLNVHTLDNGLEKAIYGETFLQIKDDSFDFLKQYIGRKNHEEERD</sequence>
<dbReference type="GO" id="GO:0016740">
    <property type="term" value="F:transferase activity"/>
    <property type="evidence" value="ECO:0007669"/>
    <property type="project" value="UniProtKB-KW"/>
</dbReference>
<dbReference type="RefSeq" id="WP_004851629.1">
    <property type="nucleotide sequence ID" value="NZ_CP102278.1"/>
</dbReference>